<comment type="caution">
    <text evidence="2">The sequence shown here is derived from an EMBL/GenBank/DDBJ whole genome shotgun (WGS) entry which is preliminary data.</text>
</comment>
<sequence>MQKKLLFIFGAIVLFQLFYFLRKSMGNRRRTNAVAVFSRANLRSWFVIVLLVLLLFFMMT</sequence>
<dbReference type="AlphaFoldDB" id="A0A444W8Z3"/>
<accession>A0A444W8Z3</accession>
<reference evidence="2 3" key="1">
    <citation type="submission" date="2014-12" db="EMBL/GenBank/DDBJ databases">
        <title>Genome sequence of Flavobacterium beibuense RSKm HC5.</title>
        <authorList>
            <person name="Kim J.F."/>
            <person name="Song J.Y."/>
            <person name="Kwak M.-J."/>
            <person name="Lee S.-W."/>
        </authorList>
    </citation>
    <scope>NUCLEOTIDE SEQUENCE [LARGE SCALE GENOMIC DNA]</scope>
    <source>
        <strain evidence="2 3">RSKm HC5</strain>
    </source>
</reference>
<organism evidence="2 3">
    <name type="scientific">Flavobacterium beibuense</name>
    <dbReference type="NCBI Taxonomy" id="657326"/>
    <lineage>
        <taxon>Bacteria</taxon>
        <taxon>Pseudomonadati</taxon>
        <taxon>Bacteroidota</taxon>
        <taxon>Flavobacteriia</taxon>
        <taxon>Flavobacteriales</taxon>
        <taxon>Flavobacteriaceae</taxon>
        <taxon>Flavobacterium</taxon>
    </lineage>
</organism>
<keyword evidence="1" id="KW-1133">Transmembrane helix</keyword>
<keyword evidence="3" id="KW-1185">Reference proteome</keyword>
<evidence type="ECO:0000313" key="2">
    <source>
        <dbReference type="EMBL" id="RYJ42371.1"/>
    </source>
</evidence>
<keyword evidence="1" id="KW-0472">Membrane</keyword>
<protein>
    <submittedName>
        <fullName evidence="2">Uncharacterized protein</fullName>
    </submittedName>
</protein>
<dbReference type="EMBL" id="JUIW01000007">
    <property type="protein sequence ID" value="RYJ42371.1"/>
    <property type="molecule type" value="Genomic_DNA"/>
</dbReference>
<evidence type="ECO:0000313" key="3">
    <source>
        <dbReference type="Proteomes" id="UP000289775"/>
    </source>
</evidence>
<feature type="transmembrane region" description="Helical" evidence="1">
    <location>
        <begin position="6"/>
        <end position="21"/>
    </location>
</feature>
<keyword evidence="1" id="KW-0812">Transmembrane</keyword>
<gene>
    <name evidence="2" type="ORF">NU09_2157</name>
</gene>
<evidence type="ECO:0000256" key="1">
    <source>
        <dbReference type="SAM" id="Phobius"/>
    </source>
</evidence>
<dbReference type="Proteomes" id="UP000289775">
    <property type="component" value="Unassembled WGS sequence"/>
</dbReference>
<feature type="transmembrane region" description="Helical" evidence="1">
    <location>
        <begin position="42"/>
        <end position="59"/>
    </location>
</feature>
<proteinExistence type="predicted"/>
<name>A0A444W8Z3_9FLAO</name>